<dbReference type="PATRIC" id="fig|157838.3.peg.3555"/>
<dbReference type="Pfam" id="PF00535">
    <property type="entry name" value="Glycos_transf_2"/>
    <property type="match status" value="1"/>
</dbReference>
<dbReference type="PANTHER" id="PTHR43630">
    <property type="entry name" value="POLY-BETA-1,6-N-ACETYL-D-GLUCOSAMINE SYNTHASE"/>
    <property type="match status" value="1"/>
</dbReference>
<dbReference type="GO" id="GO:0016740">
    <property type="term" value="F:transferase activity"/>
    <property type="evidence" value="ECO:0007669"/>
    <property type="project" value="UniProtKB-KW"/>
</dbReference>
<dbReference type="InterPro" id="IPR011990">
    <property type="entry name" value="TPR-like_helical_dom_sf"/>
</dbReference>
<accession>A0A0Q3TLN1</accession>
<sequence>MITISLCMIVKNEQQTLEHCLQSVKDATDEIIIMDTGSTDQTKEIAKKWTTLVYDFEWNDHFADARNAAFAKSTKDYILWLDADDILLPKDYEKLLKLKQSLSPEVDAVSMPYHCDFDDFGNTTLKVRRIRLIKRLRNYQWEGAVHEDLLIDDGNIYDSDIVITHRKNHKTSDPDRNLKIYEKLLKREKDLTARDSLHYAMELHQHREYRKATEYYLKFLDFGNLSDENRILAYTRLADCYYYLGDRKKERECTFKTFEYDVPRPESCCRLGYYFLEKQQYHQAIFWYKTAAESKDTSNWSVQNETSKTWLPHMQLGLCYFQIGEYELSYHHNKIAHSFQPNNEGITHNIKLLEDLLKNKM</sequence>
<evidence type="ECO:0000259" key="1">
    <source>
        <dbReference type="Pfam" id="PF00535"/>
    </source>
</evidence>
<organism evidence="2 3">
    <name type="scientific">Heyndrickxia shackletonii</name>
    <dbReference type="NCBI Taxonomy" id="157838"/>
    <lineage>
        <taxon>Bacteria</taxon>
        <taxon>Bacillati</taxon>
        <taxon>Bacillota</taxon>
        <taxon>Bacilli</taxon>
        <taxon>Bacillales</taxon>
        <taxon>Bacillaceae</taxon>
        <taxon>Heyndrickxia</taxon>
    </lineage>
</organism>
<dbReference type="SMART" id="SM00671">
    <property type="entry name" value="SEL1"/>
    <property type="match status" value="1"/>
</dbReference>
<dbReference type="Proteomes" id="UP000051888">
    <property type="component" value="Unassembled WGS sequence"/>
</dbReference>
<dbReference type="RefSeq" id="WP_055740667.1">
    <property type="nucleotide sequence ID" value="NZ_JAAIWL010000010.1"/>
</dbReference>
<dbReference type="CDD" id="cd02511">
    <property type="entry name" value="Beta4Glucosyltransferase"/>
    <property type="match status" value="1"/>
</dbReference>
<evidence type="ECO:0000313" key="2">
    <source>
        <dbReference type="EMBL" id="KQL54878.1"/>
    </source>
</evidence>
<dbReference type="Gene3D" id="3.90.550.10">
    <property type="entry name" value="Spore Coat Polysaccharide Biosynthesis Protein SpsA, Chain A"/>
    <property type="match status" value="1"/>
</dbReference>
<dbReference type="InterPro" id="IPR001173">
    <property type="entry name" value="Glyco_trans_2-like"/>
</dbReference>
<protein>
    <submittedName>
        <fullName evidence="2">Glycosyl transferase</fullName>
    </submittedName>
</protein>
<gene>
    <name evidence="2" type="ORF">AN964_16090</name>
</gene>
<dbReference type="SUPFAM" id="SSF53448">
    <property type="entry name" value="Nucleotide-diphospho-sugar transferases"/>
    <property type="match status" value="1"/>
</dbReference>
<dbReference type="InterPro" id="IPR029044">
    <property type="entry name" value="Nucleotide-diphossugar_trans"/>
</dbReference>
<dbReference type="PANTHER" id="PTHR43630:SF2">
    <property type="entry name" value="GLYCOSYLTRANSFERASE"/>
    <property type="match status" value="1"/>
</dbReference>
<name>A0A0Q3TLN1_9BACI</name>
<dbReference type="InterPro" id="IPR019734">
    <property type="entry name" value="TPR_rpt"/>
</dbReference>
<proteinExistence type="predicted"/>
<dbReference type="SMART" id="SM00028">
    <property type="entry name" value="TPR"/>
    <property type="match status" value="3"/>
</dbReference>
<dbReference type="STRING" id="157838.AN964_16090"/>
<dbReference type="SUPFAM" id="SSF48452">
    <property type="entry name" value="TPR-like"/>
    <property type="match status" value="1"/>
</dbReference>
<dbReference type="OrthoDB" id="9815923at2"/>
<dbReference type="Gene3D" id="1.25.40.10">
    <property type="entry name" value="Tetratricopeptide repeat domain"/>
    <property type="match status" value="1"/>
</dbReference>
<keyword evidence="2" id="KW-0808">Transferase</keyword>
<dbReference type="AlphaFoldDB" id="A0A0Q3TLN1"/>
<dbReference type="InterPro" id="IPR006597">
    <property type="entry name" value="Sel1-like"/>
</dbReference>
<feature type="domain" description="Glycosyltransferase 2-like" evidence="1">
    <location>
        <begin position="5"/>
        <end position="137"/>
    </location>
</feature>
<comment type="caution">
    <text evidence="2">The sequence shown here is derived from an EMBL/GenBank/DDBJ whole genome shotgun (WGS) entry which is preliminary data.</text>
</comment>
<evidence type="ECO:0000313" key="3">
    <source>
        <dbReference type="Proteomes" id="UP000051888"/>
    </source>
</evidence>
<keyword evidence="3" id="KW-1185">Reference proteome</keyword>
<reference evidence="2 3" key="1">
    <citation type="submission" date="2015-09" db="EMBL/GenBank/DDBJ databases">
        <title>Genome sequencing project for genomic taxonomy and phylogenomics of Bacillus-like bacteria.</title>
        <authorList>
            <person name="Liu B."/>
            <person name="Wang J."/>
            <person name="Zhu Y."/>
            <person name="Liu G."/>
            <person name="Chen Q."/>
            <person name="Chen Z."/>
            <person name="Lan J."/>
            <person name="Che J."/>
            <person name="Ge C."/>
            <person name="Shi H."/>
            <person name="Pan Z."/>
            <person name="Liu X."/>
        </authorList>
    </citation>
    <scope>NUCLEOTIDE SEQUENCE [LARGE SCALE GENOMIC DNA]</scope>
    <source>
        <strain evidence="2 3">LMG 18435</strain>
    </source>
</reference>
<dbReference type="EMBL" id="LJJC01000004">
    <property type="protein sequence ID" value="KQL54878.1"/>
    <property type="molecule type" value="Genomic_DNA"/>
</dbReference>